<evidence type="ECO:0000256" key="2">
    <source>
        <dbReference type="SAM" id="SignalP"/>
    </source>
</evidence>
<dbReference type="AlphaFoldDB" id="A0A834FF23"/>
<organism evidence="3 4">
    <name type="scientific">Oryzias melastigma</name>
    <name type="common">Marine medaka</name>
    <dbReference type="NCBI Taxonomy" id="30732"/>
    <lineage>
        <taxon>Eukaryota</taxon>
        <taxon>Metazoa</taxon>
        <taxon>Chordata</taxon>
        <taxon>Craniata</taxon>
        <taxon>Vertebrata</taxon>
        <taxon>Euteleostomi</taxon>
        <taxon>Actinopterygii</taxon>
        <taxon>Neopterygii</taxon>
        <taxon>Teleostei</taxon>
        <taxon>Neoteleostei</taxon>
        <taxon>Acanthomorphata</taxon>
        <taxon>Ovalentaria</taxon>
        <taxon>Atherinomorphae</taxon>
        <taxon>Beloniformes</taxon>
        <taxon>Adrianichthyidae</taxon>
        <taxon>Oryziinae</taxon>
        <taxon>Oryzias</taxon>
    </lineage>
</organism>
<evidence type="ECO:0008006" key="5">
    <source>
        <dbReference type="Google" id="ProtNLM"/>
    </source>
</evidence>
<feature type="region of interest" description="Disordered" evidence="1">
    <location>
        <begin position="403"/>
        <end position="422"/>
    </location>
</feature>
<dbReference type="Proteomes" id="UP000646548">
    <property type="component" value="Unassembled WGS sequence"/>
</dbReference>
<keyword evidence="2" id="KW-0732">Signal</keyword>
<dbReference type="InterPro" id="IPR036179">
    <property type="entry name" value="Ig-like_dom_sf"/>
</dbReference>
<protein>
    <recommendedName>
        <fullName evidence="5">Ig-like domain-containing protein</fullName>
    </recommendedName>
</protein>
<feature type="compositionally biased region" description="Acidic residues" evidence="1">
    <location>
        <begin position="324"/>
        <end position="340"/>
    </location>
</feature>
<comment type="caution">
    <text evidence="3">The sequence shown here is derived from an EMBL/GenBank/DDBJ whole genome shotgun (WGS) entry which is preliminary data.</text>
</comment>
<feature type="compositionally biased region" description="Polar residues" evidence="1">
    <location>
        <begin position="220"/>
        <end position="230"/>
    </location>
</feature>
<gene>
    <name evidence="3" type="ORF">FQA47_017852</name>
</gene>
<feature type="region of interest" description="Disordered" evidence="1">
    <location>
        <begin position="208"/>
        <end position="267"/>
    </location>
</feature>
<evidence type="ECO:0000256" key="1">
    <source>
        <dbReference type="SAM" id="MobiDB-lite"/>
    </source>
</evidence>
<feature type="region of interest" description="Disordered" evidence="1">
    <location>
        <begin position="441"/>
        <end position="461"/>
    </location>
</feature>
<dbReference type="SUPFAM" id="SSF48726">
    <property type="entry name" value="Immunoglobulin"/>
    <property type="match status" value="1"/>
</dbReference>
<reference evidence="3" key="1">
    <citation type="journal article" name="BMC Genomics">
        <title>Long-read sequencing and de novo genome assembly of marine medaka (Oryzias melastigma).</title>
        <authorList>
            <person name="Liang P."/>
            <person name="Saqib H.S.A."/>
            <person name="Ni X."/>
            <person name="Shen Y."/>
        </authorList>
    </citation>
    <scope>NUCLEOTIDE SEQUENCE</scope>
    <source>
        <strain evidence="3">Bigg-433</strain>
    </source>
</reference>
<feature type="compositionally biased region" description="Basic and acidic residues" evidence="1">
    <location>
        <begin position="362"/>
        <end position="378"/>
    </location>
</feature>
<feature type="compositionally biased region" description="Basic and acidic residues" evidence="1">
    <location>
        <begin position="341"/>
        <end position="350"/>
    </location>
</feature>
<proteinExistence type="predicted"/>
<name>A0A834FF23_ORYME</name>
<dbReference type="EMBL" id="WKFB01000193">
    <property type="protein sequence ID" value="KAF6732374.1"/>
    <property type="molecule type" value="Genomic_DNA"/>
</dbReference>
<sequence length="461" mass="50360">MFQFGGIRSEMLTSWLTITVILTASADPGRGAPGQSSLTVAPTCRINGHPQAELTLGCGDGEKTGKVQRWHTPFGDLQTSGVHAGLDPVFMNQDGSLVIPNSSLLHSGLYYCLLQHTEGTALWPYELHVDFHPELEDFEQGSSCAALRVRRNTGFAEEAEVSDEVFAGAVSASVVLTFVLGFSAGALNRNGVLRCLQAVSRRLCSCRRRRSGTPDGGPQFNMSTVPSPHQRSSDSEDETASGSANPDMDRTISSTNSPPPPVKPRRSFQLHLDQKNSGAAYLEGCEFIKVKNKKSERRVEEIEENDEEVKEEECPSDGGGSVSETEDGCSEEKEEGMDEDAAAHERCLEEEHQDEESGGESGRSRTESEDERSSKNEETTTDVTEEASARRRVIRLYQYDDDGQKYGHLPMTTGEDAGPAPRLKQHSLSLTRLNAIMAAASAGPLDNREDSEETPRFQMDI</sequence>
<feature type="chain" id="PRO_5032610909" description="Ig-like domain-containing protein" evidence="2">
    <location>
        <begin position="32"/>
        <end position="461"/>
    </location>
</feature>
<evidence type="ECO:0000313" key="4">
    <source>
        <dbReference type="Proteomes" id="UP000646548"/>
    </source>
</evidence>
<feature type="signal peptide" evidence="2">
    <location>
        <begin position="1"/>
        <end position="31"/>
    </location>
</feature>
<accession>A0A834FF23</accession>
<evidence type="ECO:0000313" key="3">
    <source>
        <dbReference type="EMBL" id="KAF6732374.1"/>
    </source>
</evidence>
<feature type="compositionally biased region" description="Acidic residues" evidence="1">
    <location>
        <begin position="301"/>
        <end position="315"/>
    </location>
</feature>
<feature type="region of interest" description="Disordered" evidence="1">
    <location>
        <begin position="294"/>
        <end position="392"/>
    </location>
</feature>